<dbReference type="EMBL" id="QKZK01000002">
    <property type="protein sequence ID" value="PZX20436.1"/>
    <property type="molecule type" value="Genomic_DNA"/>
</dbReference>
<feature type="transmembrane region" description="Helical" evidence="1">
    <location>
        <begin position="7"/>
        <end position="27"/>
    </location>
</feature>
<evidence type="ECO:0000313" key="4">
    <source>
        <dbReference type="Proteomes" id="UP000249239"/>
    </source>
</evidence>
<organism evidence="3 4">
    <name type="scientific">Breznakibacter xylanolyticus</name>
    <dbReference type="NCBI Taxonomy" id="990"/>
    <lineage>
        <taxon>Bacteria</taxon>
        <taxon>Pseudomonadati</taxon>
        <taxon>Bacteroidota</taxon>
        <taxon>Bacteroidia</taxon>
        <taxon>Marinilabiliales</taxon>
        <taxon>Marinilabiliaceae</taxon>
        <taxon>Breznakibacter</taxon>
    </lineage>
</organism>
<dbReference type="RefSeq" id="WP_111444160.1">
    <property type="nucleotide sequence ID" value="NZ_QKZK01000002.1"/>
</dbReference>
<keyword evidence="1" id="KW-0472">Membrane</keyword>
<dbReference type="PANTHER" id="PTHR33371">
    <property type="entry name" value="INTERMEMBRANE PHOSPHOLIPID TRANSPORT SYSTEM BINDING PROTEIN MLAD-RELATED"/>
    <property type="match status" value="1"/>
</dbReference>
<evidence type="ECO:0000313" key="3">
    <source>
        <dbReference type="EMBL" id="PZX20436.1"/>
    </source>
</evidence>
<accession>A0A2W7P510</accession>
<keyword evidence="1" id="KW-1133">Transmembrane helix</keyword>
<sequence length="413" mass="46280">MKLTREIKIGMVVVFSFLILLWGMNFLKGRDLFLAGNKYYGVYSRVDGLTDASPIYYQGFKVGTVRNIEIHPTNPKQFLVTFTITEKVAFPDNTIAELYSLDIMGAKAISIKPGDSQRSLSPGDTLISMFRTDFVDQMSDQMLPLKEKTESLIVRLDSSLIRAGTFLDADTKKYFDASMRDMSITMNNMADITSQLKEQMSRGGDIQMIVEHVNQLTEMLNSKREQLGQMIDNFSELSGTLADGGLEQSMHALDSTVNTLRATLDGLNRGEGTLGMALKDEALYENMTLATNNLNKILLDFKANPKRYVSFSAISFGKKVSLNDVAEQGIQFFVALQSSQKPIQFPNRNVIAGQKVHENYDGKIYSYWSGAFETYPLAQQFFESVKGDYPDATIFAKEDGQNISLEKAIRKSK</sequence>
<dbReference type="InterPro" id="IPR003399">
    <property type="entry name" value="Mce/MlaD"/>
</dbReference>
<dbReference type="Proteomes" id="UP000249239">
    <property type="component" value="Unassembled WGS sequence"/>
</dbReference>
<keyword evidence="4" id="KW-1185">Reference proteome</keyword>
<name>A0A2W7P510_9BACT</name>
<protein>
    <submittedName>
        <fullName evidence="3">Phospholipid/cholesterol/gamma-HCH transport system substrate-binding protein</fullName>
    </submittedName>
</protein>
<dbReference type="InterPro" id="IPR052336">
    <property type="entry name" value="MlaD_Phospholipid_Transporter"/>
</dbReference>
<dbReference type="Pfam" id="PF02470">
    <property type="entry name" value="MlaD"/>
    <property type="match status" value="1"/>
</dbReference>
<dbReference type="PANTHER" id="PTHR33371:SF4">
    <property type="entry name" value="INTERMEMBRANE PHOSPHOLIPID TRANSPORT SYSTEM BINDING PROTEIN MLAD"/>
    <property type="match status" value="1"/>
</dbReference>
<evidence type="ECO:0000259" key="2">
    <source>
        <dbReference type="Pfam" id="PF02470"/>
    </source>
</evidence>
<evidence type="ECO:0000256" key="1">
    <source>
        <dbReference type="SAM" id="Phobius"/>
    </source>
</evidence>
<proteinExistence type="predicted"/>
<keyword evidence="1" id="KW-0812">Transmembrane</keyword>
<reference evidence="3 4" key="1">
    <citation type="submission" date="2018-06" db="EMBL/GenBank/DDBJ databases">
        <title>Genomic Encyclopedia of Archaeal and Bacterial Type Strains, Phase II (KMG-II): from individual species to whole genera.</title>
        <authorList>
            <person name="Goeker M."/>
        </authorList>
    </citation>
    <scope>NUCLEOTIDE SEQUENCE [LARGE SCALE GENOMIC DNA]</scope>
    <source>
        <strain evidence="3 4">DSM 6779</strain>
    </source>
</reference>
<gene>
    <name evidence="3" type="ORF">LX69_00435</name>
</gene>
<feature type="domain" description="Mce/MlaD" evidence="2">
    <location>
        <begin position="36"/>
        <end position="114"/>
    </location>
</feature>
<dbReference type="OrthoDB" id="9769132at2"/>
<comment type="caution">
    <text evidence="3">The sequence shown here is derived from an EMBL/GenBank/DDBJ whole genome shotgun (WGS) entry which is preliminary data.</text>
</comment>
<dbReference type="AlphaFoldDB" id="A0A2W7P510"/>